<dbReference type="InterPro" id="IPR050232">
    <property type="entry name" value="FBL13/AtMIF1-like"/>
</dbReference>
<dbReference type="InterPro" id="IPR036047">
    <property type="entry name" value="F-box-like_dom_sf"/>
</dbReference>
<dbReference type="PANTHER" id="PTHR31900">
    <property type="entry name" value="F-BOX/RNI SUPERFAMILY PROTEIN-RELATED"/>
    <property type="match status" value="1"/>
</dbReference>
<dbReference type="InterPro" id="IPR006566">
    <property type="entry name" value="FBD"/>
</dbReference>
<dbReference type="PANTHER" id="PTHR31900:SF27">
    <property type="entry name" value="FBD DOMAIN-CONTAINING PROTEIN"/>
    <property type="match status" value="1"/>
</dbReference>
<dbReference type="PROSITE" id="PS50181">
    <property type="entry name" value="FBOX"/>
    <property type="match status" value="1"/>
</dbReference>
<accession>A0AA39T0V2</accession>
<evidence type="ECO:0000313" key="2">
    <source>
        <dbReference type="EMBL" id="KAK0601939.1"/>
    </source>
</evidence>
<reference evidence="2" key="1">
    <citation type="journal article" date="2022" name="Plant J.">
        <title>Strategies of tolerance reflected in two North American maple genomes.</title>
        <authorList>
            <person name="McEvoy S.L."/>
            <person name="Sezen U.U."/>
            <person name="Trouern-Trend A."/>
            <person name="McMahon S.M."/>
            <person name="Schaberg P.G."/>
            <person name="Yang J."/>
            <person name="Wegrzyn J.L."/>
            <person name="Swenson N.G."/>
        </authorList>
    </citation>
    <scope>NUCLEOTIDE SEQUENCE</scope>
    <source>
        <strain evidence="2">NS2018</strain>
    </source>
</reference>
<dbReference type="EMBL" id="JAUESC010000003">
    <property type="protein sequence ID" value="KAK0601939.1"/>
    <property type="molecule type" value="Genomic_DNA"/>
</dbReference>
<dbReference type="InterPro" id="IPR055411">
    <property type="entry name" value="LRR_FXL15/At3g58940/PEG3-like"/>
</dbReference>
<dbReference type="Pfam" id="PF08387">
    <property type="entry name" value="FBD"/>
    <property type="match status" value="1"/>
</dbReference>
<reference evidence="2" key="2">
    <citation type="submission" date="2023-06" db="EMBL/GenBank/DDBJ databases">
        <authorList>
            <person name="Swenson N.G."/>
            <person name="Wegrzyn J.L."/>
            <person name="Mcevoy S.L."/>
        </authorList>
    </citation>
    <scope>NUCLEOTIDE SEQUENCE</scope>
    <source>
        <strain evidence="2">NS2018</strain>
        <tissue evidence="2">Leaf</tissue>
    </source>
</reference>
<dbReference type="SMART" id="SM00256">
    <property type="entry name" value="FBOX"/>
    <property type="match status" value="1"/>
</dbReference>
<dbReference type="Pfam" id="PF24758">
    <property type="entry name" value="LRR_At5g56370"/>
    <property type="match status" value="1"/>
</dbReference>
<dbReference type="AlphaFoldDB" id="A0AA39T0V2"/>
<dbReference type="Gene3D" id="1.20.1280.50">
    <property type="match status" value="1"/>
</dbReference>
<dbReference type="InterPro" id="IPR032675">
    <property type="entry name" value="LRR_dom_sf"/>
</dbReference>
<dbReference type="InterPro" id="IPR001810">
    <property type="entry name" value="F-box_dom"/>
</dbReference>
<dbReference type="SUPFAM" id="SSF81383">
    <property type="entry name" value="F-box domain"/>
    <property type="match status" value="1"/>
</dbReference>
<organism evidence="2 3">
    <name type="scientific">Acer saccharum</name>
    <name type="common">Sugar maple</name>
    <dbReference type="NCBI Taxonomy" id="4024"/>
    <lineage>
        <taxon>Eukaryota</taxon>
        <taxon>Viridiplantae</taxon>
        <taxon>Streptophyta</taxon>
        <taxon>Embryophyta</taxon>
        <taxon>Tracheophyta</taxon>
        <taxon>Spermatophyta</taxon>
        <taxon>Magnoliopsida</taxon>
        <taxon>eudicotyledons</taxon>
        <taxon>Gunneridae</taxon>
        <taxon>Pentapetalae</taxon>
        <taxon>rosids</taxon>
        <taxon>malvids</taxon>
        <taxon>Sapindales</taxon>
        <taxon>Sapindaceae</taxon>
        <taxon>Hippocastanoideae</taxon>
        <taxon>Acereae</taxon>
        <taxon>Acer</taxon>
    </lineage>
</organism>
<dbReference type="Proteomes" id="UP001168877">
    <property type="component" value="Unassembled WGS sequence"/>
</dbReference>
<dbReference type="SMART" id="SM00579">
    <property type="entry name" value="FBD"/>
    <property type="match status" value="1"/>
</dbReference>
<sequence length="602" mass="69222">MEGGVDDEVGGDGDRLSSLPENIIRHILSFLDSIDIVRASAVSRKWRYIWVSMPYLCVDIPYRMKFNDFVGWVLMFRNRLVDIQILRISDLNLEENYAFYRLMDVVTEFNLQELHLMIKSRDKIELPQCILNCRSLVSLKLNFYRLSGTFPGLKKCMFPGFSRLKSLELCSVMFMDSLSLANFVSSCPHLENLSLDYCSFVDDNIIEITAASLKDLSFILPKVNMHFKGPVRREQKIKFGLKVACPNLVSLKVVNLRSHEFSFQEMNSLQNLLMDLDRHCYDLEVQQCCHALSKMLKGVCNVKALDVSEVFLEDLHRLHLAVDTECFAPSFNNLKSLTLRINNTDFNKHSLINILDCSPNLEALKFFLRPSGGFWWTNGNSPWKMPNRTSSCLKYHLKIVELFQVGDDKYELDLVRFFLENGHVLQKMRISWVERNLWDYSNRVYGNKGNTDEFISKVMKFPRSSPNIALTFVEPNKLDRMFINTTAMGDHAWASSSGVLPSDSSNTDTIQVKSTADSDIDVTLDAIDTKSIAASQGQNDTVCSFIEALQKLVSKTGLKCSDQLWLFANMLFLMKDKREVFSLLDDPEDMLTWLRYEKEHIV</sequence>
<feature type="domain" description="F-box" evidence="1">
    <location>
        <begin position="13"/>
        <end position="49"/>
    </location>
</feature>
<dbReference type="SUPFAM" id="SSF52047">
    <property type="entry name" value="RNI-like"/>
    <property type="match status" value="1"/>
</dbReference>
<dbReference type="Gene3D" id="3.80.10.10">
    <property type="entry name" value="Ribonuclease Inhibitor"/>
    <property type="match status" value="2"/>
</dbReference>
<keyword evidence="3" id="KW-1185">Reference proteome</keyword>
<dbReference type="Pfam" id="PF00646">
    <property type="entry name" value="F-box"/>
    <property type="match status" value="1"/>
</dbReference>
<comment type="caution">
    <text evidence="2">The sequence shown here is derived from an EMBL/GenBank/DDBJ whole genome shotgun (WGS) entry which is preliminary data.</text>
</comment>
<evidence type="ECO:0000313" key="3">
    <source>
        <dbReference type="Proteomes" id="UP001168877"/>
    </source>
</evidence>
<proteinExistence type="predicted"/>
<evidence type="ECO:0000259" key="1">
    <source>
        <dbReference type="PROSITE" id="PS50181"/>
    </source>
</evidence>
<name>A0AA39T0V2_ACESA</name>
<protein>
    <recommendedName>
        <fullName evidence="1">F-box domain-containing protein</fullName>
    </recommendedName>
</protein>
<gene>
    <name evidence="2" type="ORF">LWI29_028915</name>
</gene>